<feature type="region of interest" description="Disordered" evidence="1">
    <location>
        <begin position="264"/>
        <end position="375"/>
    </location>
</feature>
<gene>
    <name evidence="2" type="ORF">K490DRAFT_60878</name>
</gene>
<evidence type="ECO:0000313" key="3">
    <source>
        <dbReference type="Proteomes" id="UP000799776"/>
    </source>
</evidence>
<dbReference type="Proteomes" id="UP000799776">
    <property type="component" value="Unassembled WGS sequence"/>
</dbReference>
<organism evidence="2 3">
    <name type="scientific">Saccharata proteae CBS 121410</name>
    <dbReference type="NCBI Taxonomy" id="1314787"/>
    <lineage>
        <taxon>Eukaryota</taxon>
        <taxon>Fungi</taxon>
        <taxon>Dikarya</taxon>
        <taxon>Ascomycota</taxon>
        <taxon>Pezizomycotina</taxon>
        <taxon>Dothideomycetes</taxon>
        <taxon>Dothideomycetes incertae sedis</taxon>
        <taxon>Botryosphaeriales</taxon>
        <taxon>Saccharataceae</taxon>
        <taxon>Saccharata</taxon>
    </lineage>
</organism>
<feature type="region of interest" description="Disordered" evidence="1">
    <location>
        <begin position="1"/>
        <end position="68"/>
    </location>
</feature>
<feature type="compositionally biased region" description="Polar residues" evidence="1">
    <location>
        <begin position="289"/>
        <end position="319"/>
    </location>
</feature>
<proteinExistence type="predicted"/>
<feature type="compositionally biased region" description="Polar residues" evidence="1">
    <location>
        <begin position="268"/>
        <end position="278"/>
    </location>
</feature>
<keyword evidence="3" id="KW-1185">Reference proteome</keyword>
<evidence type="ECO:0000256" key="1">
    <source>
        <dbReference type="SAM" id="MobiDB-lite"/>
    </source>
</evidence>
<comment type="caution">
    <text evidence="2">The sequence shown here is derived from an EMBL/GenBank/DDBJ whole genome shotgun (WGS) entry which is preliminary data.</text>
</comment>
<dbReference type="AlphaFoldDB" id="A0A9P4M1Q7"/>
<evidence type="ECO:0000313" key="2">
    <source>
        <dbReference type="EMBL" id="KAF2091437.1"/>
    </source>
</evidence>
<protein>
    <submittedName>
        <fullName evidence="2">Uncharacterized protein</fullName>
    </submittedName>
</protein>
<accession>A0A9P4M1Q7</accession>
<dbReference type="EMBL" id="ML978711">
    <property type="protein sequence ID" value="KAF2091437.1"/>
    <property type="molecule type" value="Genomic_DNA"/>
</dbReference>
<name>A0A9P4M1Q7_9PEZI</name>
<dbReference type="OrthoDB" id="3650630at2759"/>
<sequence>MPQGVNPYAGTLWANSGLEHPDAPSRKKARHSTAQMTPSLAQKANVVPEDPRVSSSGATGHTADVRKDSAVSYEHRQYLPEVRVMNHPLSSSGQAFHLLPYPLGLMPYSNWCRLHHREVSRAPEKRDFRCPVCNKYRGEPSAHKQKLFLVAERLSWRDGLVSSAERSLNEELNRVVNCRLGVTGRAAEELYQVPGGEQSRKNQWYPFANEGDFEAAMGLVASADDVTERSWKIWIHMQDALNEFVKAIDPVTTAVVRAQVDEDKSSPVFASSTTTQHTPRLDHAARQRQPLQGTTGNSLRSKQSSSASGKNHQTPSTPRRAQGASIDCPIEIPDSPGEKPAAPAPAPSRHPGAGLIDQPIEIPDSPVEEPPRPAVAPSKQFGIGFRSLAELYSLLDSIERTSFVGARYLEAYAEHLAKDSCQECWSNRNIDPF</sequence>
<feature type="compositionally biased region" description="Polar residues" evidence="1">
    <location>
        <begin position="32"/>
        <end position="42"/>
    </location>
</feature>
<reference evidence="2" key="1">
    <citation type="journal article" date="2020" name="Stud. Mycol.">
        <title>101 Dothideomycetes genomes: a test case for predicting lifestyles and emergence of pathogens.</title>
        <authorList>
            <person name="Haridas S."/>
            <person name="Albert R."/>
            <person name="Binder M."/>
            <person name="Bloem J."/>
            <person name="Labutti K."/>
            <person name="Salamov A."/>
            <person name="Andreopoulos B."/>
            <person name="Baker S."/>
            <person name="Barry K."/>
            <person name="Bills G."/>
            <person name="Bluhm B."/>
            <person name="Cannon C."/>
            <person name="Castanera R."/>
            <person name="Culley D."/>
            <person name="Daum C."/>
            <person name="Ezra D."/>
            <person name="Gonzalez J."/>
            <person name="Henrissat B."/>
            <person name="Kuo A."/>
            <person name="Liang C."/>
            <person name="Lipzen A."/>
            <person name="Lutzoni F."/>
            <person name="Magnuson J."/>
            <person name="Mondo S."/>
            <person name="Nolan M."/>
            <person name="Ohm R."/>
            <person name="Pangilinan J."/>
            <person name="Park H.-J."/>
            <person name="Ramirez L."/>
            <person name="Alfaro M."/>
            <person name="Sun H."/>
            <person name="Tritt A."/>
            <person name="Yoshinaga Y."/>
            <person name="Zwiers L.-H."/>
            <person name="Turgeon B."/>
            <person name="Goodwin S."/>
            <person name="Spatafora J."/>
            <person name="Crous P."/>
            <person name="Grigoriev I."/>
        </authorList>
    </citation>
    <scope>NUCLEOTIDE SEQUENCE</scope>
    <source>
        <strain evidence="2">CBS 121410</strain>
    </source>
</reference>